<dbReference type="InterPro" id="IPR023091">
    <property type="entry name" value="MetalPrtase_cat_dom_sf_prd"/>
</dbReference>
<feature type="binding site" evidence="7">
    <location>
        <position position="128"/>
    </location>
    <ligand>
        <name>Zn(2+)</name>
        <dbReference type="ChEBI" id="CHEBI:29105"/>
        <note>catalytic</note>
    </ligand>
</feature>
<evidence type="ECO:0000256" key="3">
    <source>
        <dbReference type="ARBA" id="ARBA00022723"/>
    </source>
</evidence>
<keyword evidence="6 7" id="KW-0862">Zinc</keyword>
<dbReference type="InterPro" id="IPR020549">
    <property type="entry name" value="YbeY_CS"/>
</dbReference>
<evidence type="ECO:0000256" key="7">
    <source>
        <dbReference type="HAMAP-Rule" id="MF_00009"/>
    </source>
</evidence>
<evidence type="ECO:0000256" key="1">
    <source>
        <dbReference type="ARBA" id="ARBA00010875"/>
    </source>
</evidence>
<dbReference type="EC" id="3.1.-.-" evidence="7"/>
<comment type="function">
    <text evidence="7">Single strand-specific metallo-endoribonuclease involved in late-stage 70S ribosome quality control and in maturation of the 3' terminus of the 16S rRNA.</text>
</comment>
<sequence>MTTDVIAEDPRWRGTGIESLASRAVEATLEQLGLDADDWHVTVLACDAARIAALNARFRDTPAPTNVLSWPSVERAAAESGVRPAPPKGDPELGDIAISFETCLAEAREGGVPLETHVLHLVVHATLHLLGYSHDDDSDADLMEATETAILQSLGVPDAHSQRATGERP</sequence>
<keyword evidence="7" id="KW-0963">Cytoplasm</keyword>
<comment type="caution">
    <text evidence="8">The sequence shown here is derived from an EMBL/GenBank/DDBJ whole genome shotgun (WGS) entry which is preliminary data.</text>
</comment>
<keyword evidence="7" id="KW-0698">rRNA processing</keyword>
<dbReference type="GO" id="GO:0006364">
    <property type="term" value="P:rRNA processing"/>
    <property type="evidence" value="ECO:0007669"/>
    <property type="project" value="UniProtKB-UniRule"/>
</dbReference>
<reference evidence="8" key="1">
    <citation type="submission" date="2019-09" db="EMBL/GenBank/DDBJ databases">
        <title>Characterisation of the sponge microbiome using genome-centric metagenomics.</title>
        <authorList>
            <person name="Engelberts J.P."/>
            <person name="Robbins S.J."/>
            <person name="De Goeij J.M."/>
            <person name="Aranda M."/>
            <person name="Bell S.C."/>
            <person name="Webster N.S."/>
        </authorList>
    </citation>
    <scope>NUCLEOTIDE SEQUENCE</scope>
    <source>
        <strain evidence="8">SB0664_bin_43</strain>
    </source>
</reference>
<keyword evidence="7" id="KW-0690">Ribosome biogenesis</keyword>
<dbReference type="AlphaFoldDB" id="A0A6B0Y5D8"/>
<dbReference type="InterPro" id="IPR002036">
    <property type="entry name" value="YbeY"/>
</dbReference>
<evidence type="ECO:0000313" key="8">
    <source>
        <dbReference type="EMBL" id="MXY34929.1"/>
    </source>
</evidence>
<dbReference type="Pfam" id="PF02130">
    <property type="entry name" value="YbeY"/>
    <property type="match status" value="1"/>
</dbReference>
<proteinExistence type="inferred from homology"/>
<gene>
    <name evidence="7 8" type="primary">ybeY</name>
    <name evidence="8" type="ORF">F4Y60_12765</name>
</gene>
<feature type="binding site" evidence="7">
    <location>
        <position position="124"/>
    </location>
    <ligand>
        <name>Zn(2+)</name>
        <dbReference type="ChEBI" id="CHEBI:29105"/>
        <note>catalytic</note>
    </ligand>
</feature>
<accession>A0A6B0Y5D8</accession>
<dbReference type="GO" id="GO:0004521">
    <property type="term" value="F:RNA endonuclease activity"/>
    <property type="evidence" value="ECO:0007669"/>
    <property type="project" value="UniProtKB-UniRule"/>
</dbReference>
<feature type="binding site" evidence="7">
    <location>
        <position position="134"/>
    </location>
    <ligand>
        <name>Zn(2+)</name>
        <dbReference type="ChEBI" id="CHEBI:29105"/>
        <note>catalytic</note>
    </ligand>
</feature>
<name>A0A6B0Y5D8_9RHOB</name>
<dbReference type="PANTHER" id="PTHR46986:SF1">
    <property type="entry name" value="ENDORIBONUCLEASE YBEY, CHLOROPLASTIC"/>
    <property type="match status" value="1"/>
</dbReference>
<keyword evidence="5 7" id="KW-0378">Hydrolase</keyword>
<organism evidence="8">
    <name type="scientific">Boseongicola sp. SB0664_bin_43</name>
    <dbReference type="NCBI Taxonomy" id="2604844"/>
    <lineage>
        <taxon>Bacteria</taxon>
        <taxon>Pseudomonadati</taxon>
        <taxon>Pseudomonadota</taxon>
        <taxon>Alphaproteobacteria</taxon>
        <taxon>Rhodobacterales</taxon>
        <taxon>Paracoccaceae</taxon>
        <taxon>Boseongicola</taxon>
    </lineage>
</organism>
<dbReference type="GO" id="GO:0005737">
    <property type="term" value="C:cytoplasm"/>
    <property type="evidence" value="ECO:0007669"/>
    <property type="project" value="UniProtKB-SubCell"/>
</dbReference>
<keyword evidence="4 7" id="KW-0255">Endonuclease</keyword>
<dbReference type="GO" id="GO:0004222">
    <property type="term" value="F:metalloendopeptidase activity"/>
    <property type="evidence" value="ECO:0007669"/>
    <property type="project" value="InterPro"/>
</dbReference>
<dbReference type="GO" id="GO:0008270">
    <property type="term" value="F:zinc ion binding"/>
    <property type="evidence" value="ECO:0007669"/>
    <property type="project" value="UniProtKB-UniRule"/>
</dbReference>
<evidence type="ECO:0000256" key="4">
    <source>
        <dbReference type="ARBA" id="ARBA00022759"/>
    </source>
</evidence>
<dbReference type="EMBL" id="VXRY01000525">
    <property type="protein sequence ID" value="MXY34929.1"/>
    <property type="molecule type" value="Genomic_DNA"/>
</dbReference>
<evidence type="ECO:0000256" key="2">
    <source>
        <dbReference type="ARBA" id="ARBA00022722"/>
    </source>
</evidence>
<comment type="cofactor">
    <cofactor evidence="7">
        <name>Zn(2+)</name>
        <dbReference type="ChEBI" id="CHEBI:29105"/>
    </cofactor>
    <text evidence="7">Binds 1 zinc ion.</text>
</comment>
<keyword evidence="2 7" id="KW-0540">Nuclease</keyword>
<evidence type="ECO:0000256" key="5">
    <source>
        <dbReference type="ARBA" id="ARBA00022801"/>
    </source>
</evidence>
<dbReference type="SUPFAM" id="SSF55486">
    <property type="entry name" value="Metalloproteases ('zincins'), catalytic domain"/>
    <property type="match status" value="1"/>
</dbReference>
<dbReference type="PANTHER" id="PTHR46986">
    <property type="entry name" value="ENDORIBONUCLEASE YBEY, CHLOROPLASTIC"/>
    <property type="match status" value="1"/>
</dbReference>
<evidence type="ECO:0000256" key="6">
    <source>
        <dbReference type="ARBA" id="ARBA00022833"/>
    </source>
</evidence>
<dbReference type="Gene3D" id="3.40.390.30">
    <property type="entry name" value="Metalloproteases ('zincins'), catalytic domain"/>
    <property type="match status" value="1"/>
</dbReference>
<protein>
    <recommendedName>
        <fullName evidence="7">Endoribonuclease YbeY</fullName>
        <ecNumber evidence="7">3.1.-.-</ecNumber>
    </recommendedName>
</protein>
<keyword evidence="3 7" id="KW-0479">Metal-binding</keyword>
<comment type="similarity">
    <text evidence="1 7">Belongs to the endoribonuclease YbeY family.</text>
</comment>
<dbReference type="HAMAP" id="MF_00009">
    <property type="entry name" value="Endoribonucl_YbeY"/>
    <property type="match status" value="1"/>
</dbReference>
<dbReference type="PROSITE" id="PS01306">
    <property type="entry name" value="UPF0054"/>
    <property type="match status" value="1"/>
</dbReference>
<dbReference type="NCBIfam" id="TIGR00043">
    <property type="entry name" value="rRNA maturation RNase YbeY"/>
    <property type="match status" value="1"/>
</dbReference>
<comment type="subcellular location">
    <subcellularLocation>
        <location evidence="7">Cytoplasm</location>
    </subcellularLocation>
</comment>